<keyword evidence="7" id="KW-1185">Reference proteome</keyword>
<evidence type="ECO:0000256" key="4">
    <source>
        <dbReference type="SAM" id="SignalP"/>
    </source>
</evidence>
<name>A0A8S1H194_9PELO</name>
<dbReference type="Gene3D" id="2.20.100.10">
    <property type="entry name" value="Thrombospondin type-1 (TSP1) repeat"/>
    <property type="match status" value="2"/>
</dbReference>
<organism evidence="6 7">
    <name type="scientific">Caenorhabditis auriculariae</name>
    <dbReference type="NCBI Taxonomy" id="2777116"/>
    <lineage>
        <taxon>Eukaryota</taxon>
        <taxon>Metazoa</taxon>
        <taxon>Ecdysozoa</taxon>
        <taxon>Nematoda</taxon>
        <taxon>Chromadorea</taxon>
        <taxon>Rhabditida</taxon>
        <taxon>Rhabditina</taxon>
        <taxon>Rhabditomorpha</taxon>
        <taxon>Rhabditoidea</taxon>
        <taxon>Rhabditidae</taxon>
        <taxon>Peloderinae</taxon>
        <taxon>Caenorhabditis</taxon>
    </lineage>
</organism>
<feature type="chain" id="PRO_5035934770" description="Apple domain-containing protein" evidence="4">
    <location>
        <begin position="23"/>
        <end position="602"/>
    </location>
</feature>
<dbReference type="SUPFAM" id="SSF82895">
    <property type="entry name" value="TSP-1 type 1 repeat"/>
    <property type="match status" value="1"/>
</dbReference>
<dbReference type="InterPro" id="IPR003609">
    <property type="entry name" value="Pan_app"/>
</dbReference>
<dbReference type="SMART" id="SM00209">
    <property type="entry name" value="TSP1"/>
    <property type="match status" value="3"/>
</dbReference>
<gene>
    <name evidence="6" type="ORF">CAUJ_LOCUS5076</name>
</gene>
<dbReference type="Pfam" id="PF19028">
    <property type="entry name" value="TSP1_spondin"/>
    <property type="match status" value="1"/>
</dbReference>
<dbReference type="PROSITE" id="PS50092">
    <property type="entry name" value="TSP1"/>
    <property type="match status" value="2"/>
</dbReference>
<keyword evidence="1 4" id="KW-0732">Signal</keyword>
<evidence type="ECO:0000256" key="3">
    <source>
        <dbReference type="ARBA" id="ARBA00023180"/>
    </source>
</evidence>
<dbReference type="Proteomes" id="UP000835052">
    <property type="component" value="Unassembled WGS sequence"/>
</dbReference>
<sequence>MNRSHAVVSFIFFVCFTSQIDCDCSLKAVLRGVNVKQNLGEATRKLLKDEPDCKRKCADLTDFPCKAILWPTEDGKGDCYLLSDVNLKQDIFVDERNFILYVQVCDGEAQSNVSFCQFEETKKGISLSKSEAHESPGATTEASCKEFCVSKYSGVDCNAYIVSTDRASTCTLYATVPQDLTAGSQNLWTKSCSKPAKNCEYTSWSEWSSCIVSCGGGLRQRNRTVLSEPGVSGIACFESETTEVGTCGAQECNAACIFKEWSAYSSCNASCGEVGKISRSRMSLQGSCDPETQTTTCNGALCDSPENGVCLYSLWSEWSSCNSLCFTSRTRTLEVGSERKCEISNGPLNNTVVCEGGQCIGEKNATQEFGTNSNGTNHETATTLGFTSETGCRITNFDPSSRPSSKGFKAVGARENCAAACATETSFFCEAYSSPGPGGSCVLYGKLDKPVISLSHSRYYLQDVFCSLNASSTAVMCHWELARTGVSLDFSKASNFASIAFTIDAAHCGTLCMMNFPIFKPRPCRAYAWDHTISYTTGKVNCFMYDDAFVTNTTQPGVGPVRMDELRSVKGEKQWKQTSDSKGRLLKRERLDVLPSGYCCNR</sequence>
<feature type="domain" description="Apple" evidence="5">
    <location>
        <begin position="116"/>
        <end position="192"/>
    </location>
</feature>
<dbReference type="InterPro" id="IPR044004">
    <property type="entry name" value="TSP1_spondin_dom"/>
</dbReference>
<evidence type="ECO:0000313" key="6">
    <source>
        <dbReference type="EMBL" id="CAD6189157.1"/>
    </source>
</evidence>
<dbReference type="AlphaFoldDB" id="A0A8S1H194"/>
<dbReference type="PROSITE" id="PS50948">
    <property type="entry name" value="PAN"/>
    <property type="match status" value="1"/>
</dbReference>
<dbReference type="OrthoDB" id="347314at2759"/>
<keyword evidence="3" id="KW-0325">Glycoprotein</keyword>
<dbReference type="EMBL" id="CAJGYM010000010">
    <property type="protein sequence ID" value="CAD6189157.1"/>
    <property type="molecule type" value="Genomic_DNA"/>
</dbReference>
<dbReference type="GO" id="GO:0007155">
    <property type="term" value="P:cell adhesion"/>
    <property type="evidence" value="ECO:0007669"/>
    <property type="project" value="TreeGrafter"/>
</dbReference>
<dbReference type="InterPro" id="IPR051418">
    <property type="entry name" value="Spondin/Thrombospondin_T1"/>
</dbReference>
<evidence type="ECO:0000256" key="2">
    <source>
        <dbReference type="ARBA" id="ARBA00023157"/>
    </source>
</evidence>
<dbReference type="PANTHER" id="PTHR11311">
    <property type="entry name" value="SPONDIN"/>
    <property type="match status" value="1"/>
</dbReference>
<proteinExistence type="predicted"/>
<evidence type="ECO:0000313" key="7">
    <source>
        <dbReference type="Proteomes" id="UP000835052"/>
    </source>
</evidence>
<keyword evidence="2" id="KW-1015">Disulfide bond</keyword>
<dbReference type="InterPro" id="IPR000884">
    <property type="entry name" value="TSP1_rpt"/>
</dbReference>
<dbReference type="GO" id="GO:0031012">
    <property type="term" value="C:extracellular matrix"/>
    <property type="evidence" value="ECO:0007669"/>
    <property type="project" value="TreeGrafter"/>
</dbReference>
<dbReference type="PANTHER" id="PTHR11311:SF15">
    <property type="entry name" value="SPONDIN-2"/>
    <property type="match status" value="1"/>
</dbReference>
<evidence type="ECO:0000256" key="1">
    <source>
        <dbReference type="ARBA" id="ARBA00022729"/>
    </source>
</evidence>
<accession>A0A8S1H194</accession>
<dbReference type="InterPro" id="IPR036383">
    <property type="entry name" value="TSP1_rpt_sf"/>
</dbReference>
<comment type="caution">
    <text evidence="6">The sequence shown here is derived from an EMBL/GenBank/DDBJ whole genome shotgun (WGS) entry which is preliminary data.</text>
</comment>
<reference evidence="6" key="1">
    <citation type="submission" date="2020-10" db="EMBL/GenBank/DDBJ databases">
        <authorList>
            <person name="Kikuchi T."/>
        </authorList>
    </citation>
    <scope>NUCLEOTIDE SEQUENCE</scope>
    <source>
        <strain evidence="6">NKZ352</strain>
    </source>
</reference>
<protein>
    <recommendedName>
        <fullName evidence="5">Apple domain-containing protein</fullName>
    </recommendedName>
</protein>
<dbReference type="Pfam" id="PF00090">
    <property type="entry name" value="TSP_1"/>
    <property type="match status" value="1"/>
</dbReference>
<feature type="signal peptide" evidence="4">
    <location>
        <begin position="1"/>
        <end position="22"/>
    </location>
</feature>
<evidence type="ECO:0000259" key="5">
    <source>
        <dbReference type="PROSITE" id="PS50948"/>
    </source>
</evidence>